<feature type="compositionally biased region" description="Basic and acidic residues" evidence="1">
    <location>
        <begin position="658"/>
        <end position="670"/>
    </location>
</feature>
<sequence>MGLTLAGEVAVPISEQAVVKSDRVGNNFAYSIRHEQRSVIPASPAPVAVPLSAHPVNVPNVFPAAVGSSSSSSSASSSGGSAVHQFKSASSTSSAVSSASSTQQQQAHQQAELSRVQQQQEQARSQLIQQQQQEQARTQLIQQQAHQQAELSRVQQQQEQARNQLIQQHQQQELSRVQHEQQQLHEQQQQHLARQQHDQQVSHQQHQQEQIRRQHDQQVSHQQHQELQRSSSSRSSKFSRCSNISSNSMINKVSSSAVSSASGSSGVSSGSSLVQAAPAAIAPPVLYQPLALQPAASVEVLQTPAATAAALPVYPPYAPAPADVYSHPPAAVGLFHYPAAPQTALVQGTATEVVRDTAKVVHQPPTLFFTQVAPAPEPQPAYAVYSTEVPHSCDGLHDKVTRPEALKLIDASGLRWSEFPTQKWAELPAQKWADATALKWNQQKYAADTSSPLRFGFAEPAPAKYVNDASSSSSKYAASDASSSSSKYAASDASKYSSASSASTSGSGVSSSGVASSGLDAVVVDNKLADARVGNVGHVANSYVKSESGSQESASSEAASRRVYSAAPAYYQQAFYDSGPRQYYSTGLVSEPQFYAARISHQPIYSPVPVQQALIPDYAAQLRGIPVPAAAAQVRYAAARQPVYVTGVHQASGQSTSHEAHSEAHTKTVY</sequence>
<evidence type="ECO:0000313" key="3">
    <source>
        <dbReference type="Proteomes" id="UP001152759"/>
    </source>
</evidence>
<dbReference type="EMBL" id="OU963864">
    <property type="protein sequence ID" value="CAH0386181.1"/>
    <property type="molecule type" value="Genomic_DNA"/>
</dbReference>
<gene>
    <name evidence="2" type="ORF">BEMITA_LOCUS5331</name>
</gene>
<evidence type="ECO:0000313" key="2">
    <source>
        <dbReference type="EMBL" id="CAH0386181.1"/>
    </source>
</evidence>
<feature type="compositionally biased region" description="Low complexity" evidence="1">
    <location>
        <begin position="228"/>
        <end position="243"/>
    </location>
</feature>
<feature type="region of interest" description="Disordered" evidence="1">
    <location>
        <begin position="166"/>
        <end position="243"/>
    </location>
</feature>
<feature type="compositionally biased region" description="Basic and acidic residues" evidence="1">
    <location>
        <begin position="209"/>
        <end position="227"/>
    </location>
</feature>
<dbReference type="Proteomes" id="UP001152759">
    <property type="component" value="Chromosome 3"/>
</dbReference>
<accession>A0A9P0F010</accession>
<proteinExistence type="predicted"/>
<organism evidence="2 3">
    <name type="scientific">Bemisia tabaci</name>
    <name type="common">Sweetpotato whitefly</name>
    <name type="synonym">Aleurodes tabaci</name>
    <dbReference type="NCBI Taxonomy" id="7038"/>
    <lineage>
        <taxon>Eukaryota</taxon>
        <taxon>Metazoa</taxon>
        <taxon>Ecdysozoa</taxon>
        <taxon>Arthropoda</taxon>
        <taxon>Hexapoda</taxon>
        <taxon>Insecta</taxon>
        <taxon>Pterygota</taxon>
        <taxon>Neoptera</taxon>
        <taxon>Paraneoptera</taxon>
        <taxon>Hemiptera</taxon>
        <taxon>Sternorrhyncha</taxon>
        <taxon>Aleyrodoidea</taxon>
        <taxon>Aleyrodidae</taxon>
        <taxon>Aleyrodinae</taxon>
        <taxon>Bemisia</taxon>
    </lineage>
</organism>
<name>A0A9P0F010_BEMTA</name>
<feature type="compositionally biased region" description="Low complexity" evidence="1">
    <location>
        <begin position="184"/>
        <end position="208"/>
    </location>
</feature>
<reference evidence="2" key="1">
    <citation type="submission" date="2021-12" db="EMBL/GenBank/DDBJ databases">
        <authorList>
            <person name="King R."/>
        </authorList>
    </citation>
    <scope>NUCLEOTIDE SEQUENCE</scope>
</reference>
<keyword evidence="3" id="KW-1185">Reference proteome</keyword>
<feature type="region of interest" description="Disordered" evidence="1">
    <location>
        <begin position="97"/>
        <end position="118"/>
    </location>
</feature>
<feature type="region of interest" description="Disordered" evidence="1">
    <location>
        <begin position="650"/>
        <end position="670"/>
    </location>
</feature>
<protein>
    <submittedName>
        <fullName evidence="2">Uncharacterized protein</fullName>
    </submittedName>
</protein>
<dbReference type="AlphaFoldDB" id="A0A9P0F010"/>
<evidence type="ECO:0000256" key="1">
    <source>
        <dbReference type="SAM" id="MobiDB-lite"/>
    </source>
</evidence>